<dbReference type="SFLD" id="SFLDG01129">
    <property type="entry name" value="C1.5:_HAD__Beta-PGM__Phosphata"/>
    <property type="match status" value="1"/>
</dbReference>
<dbReference type="EMBL" id="CP001392">
    <property type="protein sequence ID" value="ACM33507.1"/>
    <property type="molecule type" value="Genomic_DNA"/>
</dbReference>
<sequence length="230" mass="24937">MLDISRIRAITLDLDDTLWPIWPTIARAEKVLIEWLLTVAPGASALLASPDTSRMLRAQVASAHAHLSHDLTVLRRETIRAALRQAGEDESLTDQGFDVFFAERQRVELFDDAIAALEFLSARHPVVALSNGNADLQAIGIGRYFRASISAREFGIAKPDPRIFHEAARVLDLPPAAVLHIGDDATLDAHGALGAGMQAAWLNRGDAVWPHPVAPPATVRDLAALCRLLG</sequence>
<dbReference type="NCBIfam" id="TIGR01509">
    <property type="entry name" value="HAD-SF-IA-v3"/>
    <property type="match status" value="1"/>
</dbReference>
<dbReference type="InterPro" id="IPR006439">
    <property type="entry name" value="HAD-SF_hydro_IA"/>
</dbReference>
<dbReference type="RefSeq" id="WP_015913536.1">
    <property type="nucleotide sequence ID" value="NC_011992.1"/>
</dbReference>
<dbReference type="KEGG" id="dia:Dtpsy_2051"/>
<dbReference type="PRINTS" id="PR00413">
    <property type="entry name" value="HADHALOGNASE"/>
</dbReference>
<dbReference type="InterPro" id="IPR051540">
    <property type="entry name" value="S-2-haloacid_dehalogenase"/>
</dbReference>
<accession>A0A9J9UBF8</accession>
<dbReference type="Proteomes" id="UP000000450">
    <property type="component" value="Chromosome"/>
</dbReference>
<gene>
    <name evidence="2" type="ordered locus">Dtpsy_2051</name>
</gene>
<dbReference type="PANTHER" id="PTHR43316:SF3">
    <property type="entry name" value="HALOACID DEHALOGENASE, TYPE II (AFU_ORTHOLOGUE AFUA_2G07750)-RELATED"/>
    <property type="match status" value="1"/>
</dbReference>
<dbReference type="NCBIfam" id="TIGR01549">
    <property type="entry name" value="HAD-SF-IA-v1"/>
    <property type="match status" value="1"/>
</dbReference>
<dbReference type="Pfam" id="PF00702">
    <property type="entry name" value="Hydrolase"/>
    <property type="match status" value="1"/>
</dbReference>
<dbReference type="Gene3D" id="1.20.120.1600">
    <property type="match status" value="1"/>
</dbReference>
<protein>
    <submittedName>
        <fullName evidence="2">HAD-superfamily hydrolase, subfamily IA, variant 1</fullName>
    </submittedName>
</protein>
<name>A0A9J9UBF8_ACIET</name>
<dbReference type="InterPro" id="IPR023214">
    <property type="entry name" value="HAD_sf"/>
</dbReference>
<reference evidence="2 3" key="1">
    <citation type="journal article" date="2010" name="J. Bacteriol.">
        <title>Completed genome sequence of the anaerobic iron-oxidizing bacterium Acidovorax ebreus strain TPSY.</title>
        <authorList>
            <person name="Byrne-Bailey K.G."/>
            <person name="Weber K.A."/>
            <person name="Chair A.H."/>
            <person name="Bose S."/>
            <person name="Knox T."/>
            <person name="Spanbauer T.L."/>
            <person name="Chertkov O."/>
            <person name="Coates J.D."/>
        </authorList>
    </citation>
    <scope>NUCLEOTIDE SEQUENCE [LARGE SCALE GENOMIC DNA]</scope>
    <source>
        <strain evidence="2 3">TPSY</strain>
    </source>
</reference>
<dbReference type="Gene3D" id="3.40.50.1000">
    <property type="entry name" value="HAD superfamily/HAD-like"/>
    <property type="match status" value="1"/>
</dbReference>
<proteinExistence type="predicted"/>
<evidence type="ECO:0000256" key="1">
    <source>
        <dbReference type="ARBA" id="ARBA00022801"/>
    </source>
</evidence>
<dbReference type="AlphaFoldDB" id="A0A9J9UBF8"/>
<dbReference type="SFLD" id="SFLDS00003">
    <property type="entry name" value="Haloacid_Dehalogenase"/>
    <property type="match status" value="1"/>
</dbReference>
<evidence type="ECO:0000313" key="3">
    <source>
        <dbReference type="Proteomes" id="UP000000450"/>
    </source>
</evidence>
<dbReference type="SUPFAM" id="SSF56784">
    <property type="entry name" value="HAD-like"/>
    <property type="match status" value="1"/>
</dbReference>
<dbReference type="InterPro" id="IPR036412">
    <property type="entry name" value="HAD-like_sf"/>
</dbReference>
<keyword evidence="3" id="KW-1185">Reference proteome</keyword>
<evidence type="ECO:0000313" key="2">
    <source>
        <dbReference type="EMBL" id="ACM33507.1"/>
    </source>
</evidence>
<dbReference type="PANTHER" id="PTHR43316">
    <property type="entry name" value="HYDROLASE, HALOACID DELAHOGENASE-RELATED"/>
    <property type="match status" value="1"/>
</dbReference>
<organism evidence="2 3">
    <name type="scientific">Acidovorax ebreus (strain TPSY)</name>
    <name type="common">Diaphorobacter sp. (strain TPSY)</name>
    <dbReference type="NCBI Taxonomy" id="535289"/>
    <lineage>
        <taxon>Bacteria</taxon>
        <taxon>Pseudomonadati</taxon>
        <taxon>Pseudomonadota</taxon>
        <taxon>Betaproteobacteria</taxon>
        <taxon>Burkholderiales</taxon>
        <taxon>Comamonadaceae</taxon>
        <taxon>Diaphorobacter</taxon>
    </lineage>
</organism>
<dbReference type="GO" id="GO:0016787">
    <property type="term" value="F:hydrolase activity"/>
    <property type="evidence" value="ECO:0007669"/>
    <property type="project" value="UniProtKB-KW"/>
</dbReference>
<keyword evidence="1 2" id="KW-0378">Hydrolase</keyword>